<dbReference type="Proteomes" id="UP000261080">
    <property type="component" value="Unassembled WGS sequence"/>
</dbReference>
<comment type="caution">
    <text evidence="2">The sequence shown here is derived from an EMBL/GenBank/DDBJ whole genome shotgun (WGS) entry which is preliminary data.</text>
</comment>
<protein>
    <recommendedName>
        <fullName evidence="1">Phage-Barnase-EndoU-ColicinE5/D-RelE like nuclease 3 domain-containing protein</fullName>
    </recommendedName>
</protein>
<accession>A0A3E3JYW6</accession>
<proteinExistence type="predicted"/>
<dbReference type="RefSeq" id="WP_117493895.1">
    <property type="nucleotide sequence ID" value="NZ_CALBAT010000018.1"/>
</dbReference>
<keyword evidence="3" id="KW-1185">Reference proteome</keyword>
<dbReference type="EMBL" id="QVLX01000016">
    <property type="protein sequence ID" value="RGE84454.1"/>
    <property type="molecule type" value="Genomic_DNA"/>
</dbReference>
<dbReference type="InterPro" id="IPR041301">
    <property type="entry name" value="PBECR3"/>
</dbReference>
<evidence type="ECO:0000313" key="3">
    <source>
        <dbReference type="Proteomes" id="UP000261080"/>
    </source>
</evidence>
<name>A0A3E3JYW6_9FIRM</name>
<evidence type="ECO:0000259" key="1">
    <source>
        <dbReference type="Pfam" id="PF18812"/>
    </source>
</evidence>
<gene>
    <name evidence="2" type="ORF">DW016_15460</name>
</gene>
<evidence type="ECO:0000313" key="2">
    <source>
        <dbReference type="EMBL" id="RGE84454.1"/>
    </source>
</evidence>
<feature type="domain" description="Phage-Barnase-EndoU-ColicinE5/D-RelE like nuclease 3" evidence="1">
    <location>
        <begin position="33"/>
        <end position="123"/>
    </location>
</feature>
<reference evidence="2 3" key="1">
    <citation type="submission" date="2018-08" db="EMBL/GenBank/DDBJ databases">
        <title>A genome reference for cultivated species of the human gut microbiota.</title>
        <authorList>
            <person name="Zou Y."/>
            <person name="Xue W."/>
            <person name="Luo G."/>
        </authorList>
    </citation>
    <scope>NUCLEOTIDE SEQUENCE [LARGE SCALE GENOMIC DNA]</scope>
    <source>
        <strain evidence="2 3">AF37-2AT</strain>
    </source>
</reference>
<organism evidence="2 3">
    <name type="scientific">Sellimonas intestinalis</name>
    <dbReference type="NCBI Taxonomy" id="1653434"/>
    <lineage>
        <taxon>Bacteria</taxon>
        <taxon>Bacillati</taxon>
        <taxon>Bacillota</taxon>
        <taxon>Clostridia</taxon>
        <taxon>Lachnospirales</taxon>
        <taxon>Lachnospiraceae</taxon>
        <taxon>Sellimonas</taxon>
    </lineage>
</organism>
<sequence length="135" mass="16107">MFDDGLKFVSIGRIRQDIIDSIIEKYPEFTDILSADTEILFWKDRVKHTERHRKDFVSNEEYELCFEQIPVIIQNPEFISIHPNKDSISFICRFTDHISVAVRLSTDGRLAYRTMYPLRESQLYNYIKQGRAWKV</sequence>
<dbReference type="Pfam" id="PF18812">
    <property type="entry name" value="PBECR3"/>
    <property type="match status" value="1"/>
</dbReference>
<dbReference type="OrthoDB" id="1683148at2"/>
<dbReference type="AlphaFoldDB" id="A0A3E3JYW6"/>